<accession>A0A7J7EAK9</accession>
<dbReference type="EMBL" id="JACDTQ010003801">
    <property type="protein sequence ID" value="KAF5912701.1"/>
    <property type="molecule type" value="Genomic_DNA"/>
</dbReference>
<reference evidence="1 2" key="1">
    <citation type="journal article" date="2020" name="Mol. Biol. Evol.">
        <title>Interspecific Gene Flow and the Evolution of Specialization in Black and White Rhinoceros.</title>
        <authorList>
            <person name="Moodley Y."/>
            <person name="Westbury M.V."/>
            <person name="Russo I.M."/>
            <person name="Gopalakrishnan S."/>
            <person name="Rakotoarivelo A."/>
            <person name="Olsen R.A."/>
            <person name="Prost S."/>
            <person name="Tunstall T."/>
            <person name="Ryder O.A."/>
            <person name="Dalen L."/>
            <person name="Bruford M.W."/>
        </authorList>
    </citation>
    <scope>NUCLEOTIDE SEQUENCE [LARGE SCALE GENOMIC DNA]</scope>
    <source>
        <strain evidence="1">SBR-YM</strain>
        <tissue evidence="1">Skin</tissue>
    </source>
</reference>
<keyword evidence="2" id="KW-1185">Reference proteome</keyword>
<gene>
    <name evidence="1" type="ORF">HPG69_007691</name>
</gene>
<dbReference type="AlphaFoldDB" id="A0A7J7EAK9"/>
<name>A0A7J7EAK9_DICBM</name>
<evidence type="ECO:0000313" key="2">
    <source>
        <dbReference type="Proteomes" id="UP000551758"/>
    </source>
</evidence>
<comment type="caution">
    <text evidence="1">The sequence shown here is derived from an EMBL/GenBank/DDBJ whole genome shotgun (WGS) entry which is preliminary data.</text>
</comment>
<protein>
    <submittedName>
        <fullName evidence="1">Uncharacterized protein</fullName>
    </submittedName>
</protein>
<evidence type="ECO:0000313" key="1">
    <source>
        <dbReference type="EMBL" id="KAF5912701.1"/>
    </source>
</evidence>
<sequence length="156" mass="16934">MWPQHGFCSRRDKHHPRVWTHFWFHLSWDLPLQGTGDAVMGGDNITPILEALVFPLSISAPEAHLAIGNLLDLEEPWRRNVCQETCLFPPSITAPGAHLATPHPLGPPVQNLGGTMGEDNIIPTTEDPVFPLSISTAGALVAKPQVVQSEGTTSPL</sequence>
<proteinExistence type="predicted"/>
<organism evidence="1 2">
    <name type="scientific">Diceros bicornis minor</name>
    <name type="common">South-central black rhinoceros</name>
    <dbReference type="NCBI Taxonomy" id="77932"/>
    <lineage>
        <taxon>Eukaryota</taxon>
        <taxon>Metazoa</taxon>
        <taxon>Chordata</taxon>
        <taxon>Craniata</taxon>
        <taxon>Vertebrata</taxon>
        <taxon>Euteleostomi</taxon>
        <taxon>Mammalia</taxon>
        <taxon>Eutheria</taxon>
        <taxon>Laurasiatheria</taxon>
        <taxon>Perissodactyla</taxon>
        <taxon>Rhinocerotidae</taxon>
        <taxon>Diceros</taxon>
    </lineage>
</organism>
<dbReference type="Proteomes" id="UP000551758">
    <property type="component" value="Unassembled WGS sequence"/>
</dbReference>